<feature type="chain" id="PRO_5042907101" evidence="9">
    <location>
        <begin position="19"/>
        <end position="1285"/>
    </location>
</feature>
<keyword evidence="9" id="KW-0732">Signal</keyword>
<keyword evidence="3 8" id="KW-0812">Transmembrane</keyword>
<evidence type="ECO:0000313" key="11">
    <source>
        <dbReference type="Proteomes" id="UP001372834"/>
    </source>
</evidence>
<feature type="transmembrane region" description="Helical" evidence="8">
    <location>
        <begin position="988"/>
        <end position="1009"/>
    </location>
</feature>
<evidence type="ECO:0000256" key="4">
    <source>
        <dbReference type="ARBA" id="ARBA00022989"/>
    </source>
</evidence>
<feature type="transmembrane region" description="Helical" evidence="8">
    <location>
        <begin position="1250"/>
        <end position="1271"/>
    </location>
</feature>
<evidence type="ECO:0000256" key="1">
    <source>
        <dbReference type="ARBA" id="ARBA00004651"/>
    </source>
</evidence>
<dbReference type="PANTHER" id="PTHR42643">
    <property type="entry name" value="IONOTROPIC RECEPTOR 20A-RELATED"/>
    <property type="match status" value="1"/>
</dbReference>
<accession>A0AAN8PLK7</accession>
<evidence type="ECO:0000256" key="2">
    <source>
        <dbReference type="ARBA" id="ARBA00022475"/>
    </source>
</evidence>
<evidence type="ECO:0000256" key="3">
    <source>
        <dbReference type="ARBA" id="ARBA00022692"/>
    </source>
</evidence>
<dbReference type="Gene3D" id="3.40.190.10">
    <property type="entry name" value="Periplasmic binding protein-like II"/>
    <property type="match status" value="2"/>
</dbReference>
<keyword evidence="5 8" id="KW-0472">Membrane</keyword>
<feature type="signal peptide" evidence="9">
    <location>
        <begin position="1"/>
        <end position="18"/>
    </location>
</feature>
<protein>
    <submittedName>
        <fullName evidence="10">Uncharacterized protein</fullName>
    </submittedName>
</protein>
<evidence type="ECO:0000256" key="7">
    <source>
        <dbReference type="ARBA" id="ARBA00023180"/>
    </source>
</evidence>
<name>A0AAN8PLK7_POLSC</name>
<dbReference type="SUPFAM" id="SSF53850">
    <property type="entry name" value="Periplasmic binding protein-like II"/>
    <property type="match status" value="2"/>
</dbReference>
<dbReference type="Gene3D" id="1.10.287.70">
    <property type="match status" value="1"/>
</dbReference>
<comment type="caution">
    <text evidence="10">The sequence shown here is derived from an EMBL/GenBank/DDBJ whole genome shotgun (WGS) entry which is preliminary data.</text>
</comment>
<feature type="transmembrane region" description="Helical" evidence="8">
    <location>
        <begin position="344"/>
        <end position="364"/>
    </location>
</feature>
<feature type="transmembrane region" description="Helical" evidence="8">
    <location>
        <begin position="1050"/>
        <end position="1071"/>
    </location>
</feature>
<reference evidence="10 11" key="1">
    <citation type="submission" date="2023-10" db="EMBL/GenBank/DDBJ databases">
        <title>Genomes of two closely related lineages of the louse Polyplax serrata with different host specificities.</title>
        <authorList>
            <person name="Martinu J."/>
            <person name="Tarabai H."/>
            <person name="Stefka J."/>
            <person name="Hypsa V."/>
        </authorList>
    </citation>
    <scope>NUCLEOTIDE SEQUENCE [LARGE SCALE GENOMIC DNA]</scope>
    <source>
        <strain evidence="10">HR10_N</strain>
    </source>
</reference>
<dbReference type="GO" id="GO:0005886">
    <property type="term" value="C:plasma membrane"/>
    <property type="evidence" value="ECO:0007669"/>
    <property type="project" value="UniProtKB-SubCell"/>
</dbReference>
<evidence type="ECO:0000256" key="8">
    <source>
        <dbReference type="SAM" id="Phobius"/>
    </source>
</evidence>
<keyword evidence="6" id="KW-0675">Receptor</keyword>
<dbReference type="InterPro" id="IPR052192">
    <property type="entry name" value="Insect_Ionotropic_Sensory_Rcpt"/>
</dbReference>
<keyword evidence="2" id="KW-1003">Cell membrane</keyword>
<keyword evidence="7" id="KW-0325">Glycoprotein</keyword>
<gene>
    <name evidence="10" type="ORF">RUM43_006855</name>
</gene>
<evidence type="ECO:0000256" key="5">
    <source>
        <dbReference type="ARBA" id="ARBA00023136"/>
    </source>
</evidence>
<feature type="transmembrane region" description="Helical" evidence="8">
    <location>
        <begin position="406"/>
        <end position="424"/>
    </location>
</feature>
<dbReference type="PANTHER" id="PTHR42643:SF40">
    <property type="entry name" value="IONOTROPIC RECEPTOR 41A-RELATED"/>
    <property type="match status" value="1"/>
</dbReference>
<evidence type="ECO:0000256" key="6">
    <source>
        <dbReference type="ARBA" id="ARBA00023170"/>
    </source>
</evidence>
<keyword evidence="4 8" id="KW-1133">Transmembrane helix</keyword>
<proteinExistence type="predicted"/>
<evidence type="ECO:0000256" key="9">
    <source>
        <dbReference type="SAM" id="SignalP"/>
    </source>
</evidence>
<organism evidence="10 11">
    <name type="scientific">Polyplax serrata</name>
    <name type="common">Common mouse louse</name>
    <dbReference type="NCBI Taxonomy" id="468196"/>
    <lineage>
        <taxon>Eukaryota</taxon>
        <taxon>Metazoa</taxon>
        <taxon>Ecdysozoa</taxon>
        <taxon>Arthropoda</taxon>
        <taxon>Hexapoda</taxon>
        <taxon>Insecta</taxon>
        <taxon>Pterygota</taxon>
        <taxon>Neoptera</taxon>
        <taxon>Paraneoptera</taxon>
        <taxon>Psocodea</taxon>
        <taxon>Troctomorpha</taxon>
        <taxon>Phthiraptera</taxon>
        <taxon>Anoplura</taxon>
        <taxon>Polyplacidae</taxon>
        <taxon>Polyplax</taxon>
    </lineage>
</organism>
<dbReference type="Proteomes" id="UP001372834">
    <property type="component" value="Unassembled WGS sequence"/>
</dbReference>
<sequence>MIVVVTQVFVLFNVAVSASLIPSNTSDFVGDLTKLTDQILSRYFDRFRCLTYITNDLEGVVPVKRDLPVFLINFANSTSAVQDGLLRESHELSCGGFIVQINSGQISSLMDRVVAIKRKAVCCRYNNQRYLFLPVRETTTDFSFMTHSNVTYFPNLVFVSVNETESSRDGFVLFGHTVFNHYKHQVLNVSHEVLDYWTPERGFEYRNDLFPDRVANVMGRKFMFAALQYPPFNLALNENGKTIFDGFETRIAALFVETVNGTWNAKNYDDLWGDLFVNGTGTGVVGAIVGEKADFGFSGFYQWYCEDVDCIKPFYQSGITCLVPRPKLLSEWLTIVLPFTESTWTALIFAYFFNTGFFMLLLLVMKHLRGSNIFHHLWLSLSDSFFVTFRIQLQQIPKIRRYYKPLAVYVRILVFFSYFVAAFWQGGIASSLTVPRYEKPIDEAGDLVKQWPRIKWGADSTAWINSIRASSDPNLIEIVRKFIILDGKTLREKTKTEDFGFFIEELPHGHYGFSEYIQEDSIRYLRLMRKKIYRAFGVIMLPKGSPFTEKLDRFVMRIYDTGLVHKIEVQVRNPNLDFSILTLDDVLHVKMFQATLERINNKLQNMIRTSNEKPSNRVKLAVRHIEGSLVIFGLGIRKVAFAKDEICSMVVMKVVIFILVCSVVSAGSSVSFNADLKELTDQIITDYFNAFECVTHITDDIENWTHLRKSHLVYLIKLTLDEKDDVEESVRLIESYEQGCGGYVIQIKSKNWVRMIEMLRNAKEVAVRYRYPNQRYLFLPESDDAPDYSILYHDLMYYLPNLLVVVPTNGSTSFSLVSHTFFNFYKRNTLNEKHEVLDVWTPDGGFEGNHNLYPNRVRNVMGKPLKISLMNYAPYTIILKRGGDTVFEGMEYNIMAIFLRMINATWTIKEESSNMWGHLREDGTADGILGEVLGKSVDIGFSAFYQWCCDRLDCSYSYAQTGVTCLVPKSLAISGWNTVLIVFRMSTWIVLAFVYLVISIFLIILTVITDRMKGIKRKRSFADLAFDCFYNIFRLQLQQIPKMSQQSTAVVTYVYVSTLYYYIIATFWQGIIATVLMTPQYEKQIETTRDLVMSYPRVKWGANHDAWIHNILNSTDPISRTIAEKFVTETDEELIMRSKYRNFGFFIEKLPYGHYGFNSYINHDTVKHLRVMKEDIFNGNVVTLMPRDSPFIELFDTTLSWMVATGLVQKLENQAGLIIDGQLQMIIRTSRNQEMHGVVVLALNHLEGPLYLFAFGILSACVIFSIERAIFKKNVRQKLKNEKRA</sequence>
<evidence type="ECO:0000313" key="10">
    <source>
        <dbReference type="EMBL" id="KAK6638588.1"/>
    </source>
</evidence>
<dbReference type="EMBL" id="JAWJWE010000003">
    <property type="protein sequence ID" value="KAK6638588.1"/>
    <property type="molecule type" value="Genomic_DNA"/>
</dbReference>
<comment type="subcellular location">
    <subcellularLocation>
        <location evidence="1">Cell membrane</location>
        <topology evidence="1">Multi-pass membrane protein</topology>
    </subcellularLocation>
</comment>